<dbReference type="SMART" id="SM00283">
    <property type="entry name" value="MA"/>
    <property type="match status" value="1"/>
</dbReference>
<evidence type="ECO:0000259" key="14">
    <source>
        <dbReference type="PROSITE" id="PS50192"/>
    </source>
</evidence>
<keyword evidence="17" id="KW-1185">Reference proteome</keyword>
<dbReference type="GO" id="GO:0005886">
    <property type="term" value="C:plasma membrane"/>
    <property type="evidence" value="ECO:0007669"/>
    <property type="project" value="UniProtKB-SubCell"/>
</dbReference>
<keyword evidence="4" id="KW-0145">Chemotaxis</keyword>
<dbReference type="KEGG" id="gsn:YC6258_01654"/>
<protein>
    <submittedName>
        <fullName evidence="16">Methyl-accepting chemotaxis protein</fullName>
    </submittedName>
</protein>
<dbReference type="PATRIC" id="fig|1445510.3.peg.1619"/>
<dbReference type="STRING" id="1445510.YC6258_01654"/>
<evidence type="ECO:0000256" key="3">
    <source>
        <dbReference type="ARBA" id="ARBA00022481"/>
    </source>
</evidence>
<evidence type="ECO:0000313" key="16">
    <source>
        <dbReference type="EMBL" id="AJQ93702.1"/>
    </source>
</evidence>
<dbReference type="SUPFAM" id="SSF58104">
    <property type="entry name" value="Methyl-accepting chemotaxis protein (MCP) signaling domain"/>
    <property type="match status" value="1"/>
</dbReference>
<dbReference type="CDD" id="cd06225">
    <property type="entry name" value="HAMP"/>
    <property type="match status" value="1"/>
</dbReference>
<reference evidence="16 17" key="1">
    <citation type="submission" date="2014-01" db="EMBL/GenBank/DDBJ databases">
        <title>Full genme sequencing of cellulolytic bacterium Gynuella sunshinyii YC6258T gen. nov., sp. nov.</title>
        <authorList>
            <person name="Khan H."/>
            <person name="Chung E.J."/>
            <person name="Chung Y.R."/>
        </authorList>
    </citation>
    <scope>NUCLEOTIDE SEQUENCE [LARGE SCALE GENOMIC DNA]</scope>
    <source>
        <strain evidence="16 17">YC6258</strain>
    </source>
</reference>
<evidence type="ECO:0000256" key="8">
    <source>
        <dbReference type="ARBA" id="ARBA00023136"/>
    </source>
</evidence>
<evidence type="ECO:0000256" key="5">
    <source>
        <dbReference type="ARBA" id="ARBA00022519"/>
    </source>
</evidence>
<feature type="transmembrane region" description="Helical" evidence="12">
    <location>
        <begin position="157"/>
        <end position="180"/>
    </location>
</feature>
<dbReference type="Pfam" id="PF00015">
    <property type="entry name" value="MCPsignal"/>
    <property type="match status" value="1"/>
</dbReference>
<evidence type="ECO:0000256" key="2">
    <source>
        <dbReference type="ARBA" id="ARBA00022475"/>
    </source>
</evidence>
<dbReference type="SMART" id="SM00304">
    <property type="entry name" value="HAMP"/>
    <property type="match status" value="1"/>
</dbReference>
<proteinExistence type="inferred from homology"/>
<feature type="domain" description="T-SNARE coiled-coil homology" evidence="14">
    <location>
        <begin position="424"/>
        <end position="486"/>
    </location>
</feature>
<dbReference type="OrthoDB" id="5613951at2"/>
<dbReference type="InterPro" id="IPR000727">
    <property type="entry name" value="T_SNARE_dom"/>
</dbReference>
<evidence type="ECO:0000256" key="7">
    <source>
        <dbReference type="ARBA" id="ARBA00022989"/>
    </source>
</evidence>
<keyword evidence="6 12" id="KW-0812">Transmembrane</keyword>
<dbReference type="AlphaFoldDB" id="A0A0C5VGI1"/>
<dbReference type="GO" id="GO:0004888">
    <property type="term" value="F:transmembrane signaling receptor activity"/>
    <property type="evidence" value="ECO:0007669"/>
    <property type="project" value="InterPro"/>
</dbReference>
<evidence type="ECO:0000256" key="4">
    <source>
        <dbReference type="ARBA" id="ARBA00022500"/>
    </source>
</evidence>
<feature type="transmembrane region" description="Helical" evidence="12">
    <location>
        <begin position="13"/>
        <end position="33"/>
    </location>
</feature>
<dbReference type="RefSeq" id="WP_052830130.1">
    <property type="nucleotide sequence ID" value="NZ_CP007142.1"/>
</dbReference>
<evidence type="ECO:0000259" key="15">
    <source>
        <dbReference type="PROSITE" id="PS50885"/>
    </source>
</evidence>
<dbReference type="InterPro" id="IPR004090">
    <property type="entry name" value="Chemotax_Me-accpt_rcpt"/>
</dbReference>
<keyword evidence="9 11" id="KW-0807">Transducer</keyword>
<evidence type="ECO:0000256" key="6">
    <source>
        <dbReference type="ARBA" id="ARBA00022692"/>
    </source>
</evidence>
<gene>
    <name evidence="16" type="ORF">YC6258_01654</name>
</gene>
<comment type="similarity">
    <text evidence="10">Belongs to the methyl-accepting chemotaxis (MCP) protein family.</text>
</comment>
<keyword evidence="5" id="KW-0997">Cell inner membrane</keyword>
<feature type="domain" description="Methyl-accepting transducer" evidence="13">
    <location>
        <begin position="237"/>
        <end position="473"/>
    </location>
</feature>
<dbReference type="GO" id="GO:0007165">
    <property type="term" value="P:signal transduction"/>
    <property type="evidence" value="ECO:0007669"/>
    <property type="project" value="UniProtKB-KW"/>
</dbReference>
<dbReference type="PANTHER" id="PTHR32089:SF39">
    <property type="entry name" value="METHYL-ACCEPTING CHEMOTAXIS PROTEIN HLYB"/>
    <property type="match status" value="1"/>
</dbReference>
<dbReference type="GO" id="GO:0006935">
    <property type="term" value="P:chemotaxis"/>
    <property type="evidence" value="ECO:0007669"/>
    <property type="project" value="UniProtKB-KW"/>
</dbReference>
<evidence type="ECO:0000256" key="12">
    <source>
        <dbReference type="SAM" id="Phobius"/>
    </source>
</evidence>
<dbReference type="Gene3D" id="1.10.287.950">
    <property type="entry name" value="Methyl-accepting chemotaxis protein"/>
    <property type="match status" value="1"/>
</dbReference>
<evidence type="ECO:0000256" key="10">
    <source>
        <dbReference type="ARBA" id="ARBA00029447"/>
    </source>
</evidence>
<keyword evidence="8 12" id="KW-0472">Membrane</keyword>
<dbReference type="InterPro" id="IPR004089">
    <property type="entry name" value="MCPsignal_dom"/>
</dbReference>
<dbReference type="CDD" id="cd11386">
    <property type="entry name" value="MCP_signal"/>
    <property type="match status" value="1"/>
</dbReference>
<keyword evidence="3" id="KW-0488">Methylation</keyword>
<evidence type="ECO:0000259" key="13">
    <source>
        <dbReference type="PROSITE" id="PS50111"/>
    </source>
</evidence>
<evidence type="ECO:0000313" key="17">
    <source>
        <dbReference type="Proteomes" id="UP000032266"/>
    </source>
</evidence>
<sequence length="509" mass="55723">MKSSKSYSLSVRITLWAVLFITLLLCISTVIDYRINASRWQQNIQDQTKEINQFLNLSLPPALWNFELETVDRVLNSAVESKVIDAIYVVEKNKLSKGIIKHEEDDIQNTDTLPDVKTLSALPLFLEEAGKDPIAVIYFKMNADYLSRQLHALVQAAIIRTVILDLTLAVVIYLLLTWLVRKPIIQLSSAMHDIADGEGDLTRRIKVVQNNEIGELVGYFNQFMAKLQGSMSAVGQVSTQVRQAVSDLDASFDVSRSLVSEQRHEIESIATAITQSTTATQEIAANAETTSSAAEAAHQNAQMTQEFMESTVSLIQGLDTTLQETSRSMATLQSDVDAITEIMSVIQGIAEQTNLLALNAAIEAARAGEQGRGFAVVADEVRALAAKTQDSTKEISLKIERLKSSSAEGAVLFKSGSTASREGVDKVEQAKNALKSVFEAIGQINDMSTHIASAVTEQSSVSQELNQNIHRLSALSQQANEQVDQAGSYSHTVNQQTETLSTQLAGFKW</sequence>
<organism evidence="16 17">
    <name type="scientific">Gynuella sunshinyii YC6258</name>
    <dbReference type="NCBI Taxonomy" id="1445510"/>
    <lineage>
        <taxon>Bacteria</taxon>
        <taxon>Pseudomonadati</taxon>
        <taxon>Pseudomonadota</taxon>
        <taxon>Gammaproteobacteria</taxon>
        <taxon>Oceanospirillales</taxon>
        <taxon>Saccharospirillaceae</taxon>
        <taxon>Gynuella</taxon>
    </lineage>
</organism>
<dbReference type="PROSITE" id="PS50192">
    <property type="entry name" value="T_SNARE"/>
    <property type="match status" value="1"/>
</dbReference>
<keyword evidence="7 12" id="KW-1133">Transmembrane helix</keyword>
<evidence type="ECO:0000256" key="9">
    <source>
        <dbReference type="ARBA" id="ARBA00023224"/>
    </source>
</evidence>
<dbReference type="InterPro" id="IPR003660">
    <property type="entry name" value="HAMP_dom"/>
</dbReference>
<evidence type="ECO:0000256" key="1">
    <source>
        <dbReference type="ARBA" id="ARBA00004429"/>
    </source>
</evidence>
<dbReference type="PROSITE" id="PS50111">
    <property type="entry name" value="CHEMOTAXIS_TRANSDUC_2"/>
    <property type="match status" value="1"/>
</dbReference>
<dbReference type="PANTHER" id="PTHR32089">
    <property type="entry name" value="METHYL-ACCEPTING CHEMOTAXIS PROTEIN MCPB"/>
    <property type="match status" value="1"/>
</dbReference>
<feature type="domain" description="HAMP" evidence="15">
    <location>
        <begin position="178"/>
        <end position="232"/>
    </location>
</feature>
<dbReference type="Pfam" id="PF00672">
    <property type="entry name" value="HAMP"/>
    <property type="match status" value="1"/>
</dbReference>
<dbReference type="PRINTS" id="PR00260">
    <property type="entry name" value="CHEMTRNSDUCR"/>
</dbReference>
<accession>A0A0C5VGI1</accession>
<dbReference type="EMBL" id="CP007142">
    <property type="protein sequence ID" value="AJQ93702.1"/>
    <property type="molecule type" value="Genomic_DNA"/>
</dbReference>
<dbReference type="HOGENOM" id="CLU_000445_107_27_6"/>
<name>A0A0C5VGI1_9GAMM</name>
<dbReference type="FunFam" id="1.10.287.950:FF:000001">
    <property type="entry name" value="Methyl-accepting chemotaxis sensory transducer"/>
    <property type="match status" value="1"/>
</dbReference>
<comment type="subcellular location">
    <subcellularLocation>
        <location evidence="1">Cell inner membrane</location>
        <topology evidence="1">Multi-pass membrane protein</topology>
    </subcellularLocation>
</comment>
<dbReference type="Proteomes" id="UP000032266">
    <property type="component" value="Chromosome"/>
</dbReference>
<keyword evidence="2" id="KW-1003">Cell membrane</keyword>
<evidence type="ECO:0000256" key="11">
    <source>
        <dbReference type="PROSITE-ProRule" id="PRU00284"/>
    </source>
</evidence>
<dbReference type="PROSITE" id="PS50885">
    <property type="entry name" value="HAMP"/>
    <property type="match status" value="1"/>
</dbReference>